<feature type="compositionally biased region" description="Low complexity" evidence="1">
    <location>
        <begin position="35"/>
        <end position="46"/>
    </location>
</feature>
<feature type="compositionally biased region" description="Basic and acidic residues" evidence="1">
    <location>
        <begin position="14"/>
        <end position="33"/>
    </location>
</feature>
<feature type="region of interest" description="Disordered" evidence="1">
    <location>
        <begin position="1"/>
        <end position="246"/>
    </location>
</feature>
<feature type="compositionally biased region" description="Acidic residues" evidence="1">
    <location>
        <begin position="181"/>
        <end position="210"/>
    </location>
</feature>
<keyword evidence="3" id="KW-1185">Reference proteome</keyword>
<organism evidence="2 3">
    <name type="scientific">Phomopsis amygdali</name>
    <name type="common">Fusicoccum amygdali</name>
    <dbReference type="NCBI Taxonomy" id="1214568"/>
    <lineage>
        <taxon>Eukaryota</taxon>
        <taxon>Fungi</taxon>
        <taxon>Dikarya</taxon>
        <taxon>Ascomycota</taxon>
        <taxon>Pezizomycotina</taxon>
        <taxon>Sordariomycetes</taxon>
        <taxon>Sordariomycetidae</taxon>
        <taxon>Diaporthales</taxon>
        <taxon>Diaporthaceae</taxon>
        <taxon>Diaporthe</taxon>
    </lineage>
</organism>
<evidence type="ECO:0000313" key="2">
    <source>
        <dbReference type="EMBL" id="KAK2610606.1"/>
    </source>
</evidence>
<proteinExistence type="predicted"/>
<gene>
    <name evidence="2" type="ORF">N8I77_004023</name>
</gene>
<accession>A0AAD9SLF1</accession>
<dbReference type="Pfam" id="PF17104">
    <property type="entry name" value="YBL010C_LAA2"/>
    <property type="match status" value="1"/>
</dbReference>
<name>A0AAD9SLF1_PHOAM</name>
<feature type="compositionally biased region" description="Acidic residues" evidence="1">
    <location>
        <begin position="146"/>
        <end position="156"/>
    </location>
</feature>
<dbReference type="PANTHER" id="PTHR38698">
    <property type="entry name" value="EXPRESSED PROTEIN"/>
    <property type="match status" value="1"/>
</dbReference>
<sequence>MSGRRDSLSPPERSGTKDPGAHELDSDSEDHFSDAQSAPQSPSASPVPKLRVEKTSNEPSYGEVPGTEAYKMRQEDAEPDEIAVVTEEQKAGQEEEELRSPTPGGHPIPKTVVEESVGNSEEQSHPEKKYTADTPADLVLKPDGSTDGEEGTDEEPISPALSSPQSVRSRRKSSVANHEGADDDGFGDDFDDFEDGDDDADFGDFDDGFQEPETPGAPPAPAPSSVPAVQPLSFPIPDFDGMDTDDILSTTEPYLNALFPTTAEDEGITITPPSKDNPIFLTPRSASLWSQLVAPPPLQPPDWIRSRIRRLFLVSLGVPVDLDEILPASKQKKLVLPSVHSPRTSNDSRRSGSKGPSRLKTPQPGQEGGSGSPSDSGGGAGGGGGGGARTGTKRKAPPPEFDLVAAKQLCATTDEALDGMTDAELKEHIKRLEGLDGTAKTVLNYWQQRTDEQIGEREAFEGVIENLVKHARKTRK</sequence>
<protein>
    <submittedName>
        <fullName evidence="2">Uncharacterized protein</fullName>
    </submittedName>
</protein>
<feature type="compositionally biased region" description="Pro residues" evidence="1">
    <location>
        <begin position="215"/>
        <end position="224"/>
    </location>
</feature>
<evidence type="ECO:0000256" key="1">
    <source>
        <dbReference type="SAM" id="MobiDB-lite"/>
    </source>
</evidence>
<dbReference type="PANTHER" id="PTHR38698:SF1">
    <property type="entry name" value="FUNGAL PROTEIN"/>
    <property type="match status" value="1"/>
</dbReference>
<evidence type="ECO:0000313" key="3">
    <source>
        <dbReference type="Proteomes" id="UP001265746"/>
    </source>
</evidence>
<reference evidence="2" key="1">
    <citation type="submission" date="2023-06" db="EMBL/GenBank/DDBJ databases">
        <authorList>
            <person name="Noh H."/>
        </authorList>
    </citation>
    <scope>NUCLEOTIDE SEQUENCE</scope>
    <source>
        <strain evidence="2">DUCC20226</strain>
    </source>
</reference>
<feature type="compositionally biased region" description="Gly residues" evidence="1">
    <location>
        <begin position="366"/>
        <end position="389"/>
    </location>
</feature>
<dbReference type="EMBL" id="JAUJFL010000002">
    <property type="protein sequence ID" value="KAK2610606.1"/>
    <property type="molecule type" value="Genomic_DNA"/>
</dbReference>
<feature type="compositionally biased region" description="Basic and acidic residues" evidence="1">
    <location>
        <begin position="122"/>
        <end position="131"/>
    </location>
</feature>
<dbReference type="InterPro" id="IPR031355">
    <property type="entry name" value="YBL010C/LAA2-like"/>
</dbReference>
<comment type="caution">
    <text evidence="2">The sequence shown here is derived from an EMBL/GenBank/DDBJ whole genome shotgun (WGS) entry which is preliminary data.</text>
</comment>
<dbReference type="Proteomes" id="UP001265746">
    <property type="component" value="Unassembled WGS sequence"/>
</dbReference>
<dbReference type="AlphaFoldDB" id="A0AAD9SLF1"/>
<feature type="region of interest" description="Disordered" evidence="1">
    <location>
        <begin position="336"/>
        <end position="402"/>
    </location>
</feature>